<feature type="region of interest" description="Disordered" evidence="1">
    <location>
        <begin position="111"/>
        <end position="133"/>
    </location>
</feature>
<dbReference type="Proteomes" id="UP000070444">
    <property type="component" value="Unassembled WGS sequence"/>
</dbReference>
<dbReference type="AlphaFoldDB" id="A0A137NZ36"/>
<dbReference type="OrthoDB" id="1681166at2759"/>
<evidence type="ECO:0000313" key="2">
    <source>
        <dbReference type="EMBL" id="KXN67894.1"/>
    </source>
</evidence>
<protein>
    <submittedName>
        <fullName evidence="2">Uncharacterized protein</fullName>
    </submittedName>
</protein>
<organism evidence="2 3">
    <name type="scientific">Conidiobolus coronatus (strain ATCC 28846 / CBS 209.66 / NRRL 28638)</name>
    <name type="common">Delacroixia coronata</name>
    <dbReference type="NCBI Taxonomy" id="796925"/>
    <lineage>
        <taxon>Eukaryota</taxon>
        <taxon>Fungi</taxon>
        <taxon>Fungi incertae sedis</taxon>
        <taxon>Zoopagomycota</taxon>
        <taxon>Entomophthoromycotina</taxon>
        <taxon>Entomophthoromycetes</taxon>
        <taxon>Entomophthorales</taxon>
        <taxon>Ancylistaceae</taxon>
        <taxon>Conidiobolus</taxon>
    </lineage>
</organism>
<name>A0A137NZ36_CONC2</name>
<gene>
    <name evidence="2" type="ORF">CONCODRAFT_9959</name>
</gene>
<proteinExistence type="predicted"/>
<evidence type="ECO:0000256" key="1">
    <source>
        <dbReference type="SAM" id="MobiDB-lite"/>
    </source>
</evidence>
<accession>A0A137NZ36</accession>
<reference evidence="2 3" key="1">
    <citation type="journal article" date="2015" name="Genome Biol. Evol.">
        <title>Phylogenomic analyses indicate that early fungi evolved digesting cell walls of algal ancestors of land plants.</title>
        <authorList>
            <person name="Chang Y."/>
            <person name="Wang S."/>
            <person name="Sekimoto S."/>
            <person name="Aerts A.L."/>
            <person name="Choi C."/>
            <person name="Clum A."/>
            <person name="LaButti K.M."/>
            <person name="Lindquist E.A."/>
            <person name="Yee Ngan C."/>
            <person name="Ohm R.A."/>
            <person name="Salamov A.A."/>
            <person name="Grigoriev I.V."/>
            <person name="Spatafora J.W."/>
            <person name="Berbee M.L."/>
        </authorList>
    </citation>
    <scope>NUCLEOTIDE SEQUENCE [LARGE SCALE GENOMIC DNA]</scope>
    <source>
        <strain evidence="2 3">NRRL 28638</strain>
    </source>
</reference>
<evidence type="ECO:0000313" key="3">
    <source>
        <dbReference type="Proteomes" id="UP000070444"/>
    </source>
</evidence>
<keyword evidence="3" id="KW-1185">Reference proteome</keyword>
<sequence length="193" mass="22039">MENKEISGNPSTSTTSSLNHPNTSQTEVNDQLSNSPKLNIPQFVLLQEPITNTFQHPQVLFNFEGETVPDSISKEDCIIIDFNENCTEILDTRNYSPHFYLNTVKLVNNHPFTPNNGSNKEDNGEDNSNNSNEDTTLLIEGVFSKNNQQQLIKNNQNLVKLLESDSVSNIQLINELEREFIISYEQFNQYLNR</sequence>
<feature type="region of interest" description="Disordered" evidence="1">
    <location>
        <begin position="1"/>
        <end position="35"/>
    </location>
</feature>
<dbReference type="EMBL" id="KQ964607">
    <property type="protein sequence ID" value="KXN67894.1"/>
    <property type="molecule type" value="Genomic_DNA"/>
</dbReference>